<feature type="region of interest" description="Disordered" evidence="1">
    <location>
        <begin position="1"/>
        <end position="58"/>
    </location>
</feature>
<dbReference type="RefSeq" id="XP_025433293.1">
    <property type="nucleotide sequence ID" value="XM_025577950.1"/>
</dbReference>
<reference evidence="2 3" key="1">
    <citation type="submission" date="2016-12" db="EMBL/GenBank/DDBJ databases">
        <title>The genomes of Aspergillus section Nigri reveals drivers in fungal speciation.</title>
        <authorList>
            <consortium name="DOE Joint Genome Institute"/>
            <person name="Vesth T.C."/>
            <person name="Nybo J."/>
            <person name="Theobald S."/>
            <person name="Brandl J."/>
            <person name="Frisvad J.C."/>
            <person name="Nielsen K.F."/>
            <person name="Lyhne E.K."/>
            <person name="Kogle M.E."/>
            <person name="Kuo A."/>
            <person name="Riley R."/>
            <person name="Clum A."/>
            <person name="Nolan M."/>
            <person name="Lipzen A."/>
            <person name="Salamov A."/>
            <person name="Henrissat B."/>
            <person name="Wiebenga A."/>
            <person name="De Vries R.P."/>
            <person name="Grigoriev I.V."/>
            <person name="Mortensen U.H."/>
            <person name="Andersen M.R."/>
            <person name="Baker S.E."/>
        </authorList>
    </citation>
    <scope>NUCLEOTIDE SEQUENCE [LARGE SCALE GENOMIC DNA]</scope>
    <source>
        <strain evidence="2 3">JOP 1030-1</strain>
    </source>
</reference>
<dbReference type="GO" id="GO:0043066">
    <property type="term" value="P:negative regulation of apoptotic process"/>
    <property type="evidence" value="ECO:0007669"/>
    <property type="project" value="TreeGrafter"/>
</dbReference>
<feature type="compositionally biased region" description="Polar residues" evidence="1">
    <location>
        <begin position="32"/>
        <end position="54"/>
    </location>
</feature>
<dbReference type="GO" id="GO:0050821">
    <property type="term" value="P:protein stabilization"/>
    <property type="evidence" value="ECO:0007669"/>
    <property type="project" value="TreeGrafter"/>
</dbReference>
<protein>
    <recommendedName>
        <fullName evidence="4">Nascent polypeptide-associated complex subunit alpha-like UBA domain-containing protein</fullName>
    </recommendedName>
</protein>
<dbReference type="OrthoDB" id="285219at2759"/>
<name>A0A318ZIB4_9EURO</name>
<dbReference type="InterPro" id="IPR038922">
    <property type="entry name" value="HYPK_UBA"/>
</dbReference>
<accession>A0A318ZIB4</accession>
<evidence type="ECO:0008006" key="4">
    <source>
        <dbReference type="Google" id="ProtNLM"/>
    </source>
</evidence>
<evidence type="ECO:0000313" key="3">
    <source>
        <dbReference type="Proteomes" id="UP000248349"/>
    </source>
</evidence>
<gene>
    <name evidence="2" type="ORF">BP01DRAFT_389863</name>
</gene>
<dbReference type="EMBL" id="KZ821224">
    <property type="protein sequence ID" value="PYH47311.1"/>
    <property type="molecule type" value="Genomic_DNA"/>
</dbReference>
<dbReference type="Proteomes" id="UP000248349">
    <property type="component" value="Unassembled WGS sequence"/>
</dbReference>
<proteinExistence type="predicted"/>
<dbReference type="CDD" id="cd14361">
    <property type="entry name" value="UBA_HYPK"/>
    <property type="match status" value="1"/>
</dbReference>
<dbReference type="STRING" id="1450539.A0A318ZIB4"/>
<dbReference type="GeneID" id="37079179"/>
<organism evidence="2 3">
    <name type="scientific">Aspergillus saccharolyticus JOP 1030-1</name>
    <dbReference type="NCBI Taxonomy" id="1450539"/>
    <lineage>
        <taxon>Eukaryota</taxon>
        <taxon>Fungi</taxon>
        <taxon>Dikarya</taxon>
        <taxon>Ascomycota</taxon>
        <taxon>Pezizomycotina</taxon>
        <taxon>Eurotiomycetes</taxon>
        <taxon>Eurotiomycetidae</taxon>
        <taxon>Eurotiales</taxon>
        <taxon>Aspergillaceae</taxon>
        <taxon>Aspergillus</taxon>
        <taxon>Aspergillus subgen. Circumdati</taxon>
    </lineage>
</organism>
<sequence length="159" mass="16800">MSDSIPSAHADPEQPLPANAEDRKAAAALSALHTNEIATTTSTDSPSKVPSTADQEALGKAMSRLEIAAGHNAGNKRAATIQHTKDAAGEGIKKKAIKVNADDVNLLEARWANAWSSGRWLQVDQLDLNKLRATELLRTHEGNVAQAIQAFIAPAALAH</sequence>
<dbReference type="PANTHER" id="PTHR31184:SF2">
    <property type="entry name" value="HUNTINGTIN-INTERACTING PROTEIN K"/>
    <property type="match status" value="1"/>
</dbReference>
<evidence type="ECO:0000313" key="2">
    <source>
        <dbReference type="EMBL" id="PYH47311.1"/>
    </source>
</evidence>
<dbReference type="InterPro" id="IPR052617">
    <property type="entry name" value="Huntingtin-int_K"/>
</dbReference>
<dbReference type="PANTHER" id="PTHR31184">
    <property type="entry name" value="HUNTINGTIN-INTERACTING PROTEIN K FAMILY MEMBER"/>
    <property type="match status" value="1"/>
</dbReference>
<dbReference type="AlphaFoldDB" id="A0A318ZIB4"/>
<evidence type="ECO:0000256" key="1">
    <source>
        <dbReference type="SAM" id="MobiDB-lite"/>
    </source>
</evidence>
<keyword evidence="3" id="KW-1185">Reference proteome</keyword>